<evidence type="ECO:0000256" key="1">
    <source>
        <dbReference type="ARBA" id="ARBA00009437"/>
    </source>
</evidence>
<dbReference type="PANTHER" id="PTHR30126:SF77">
    <property type="entry name" value="TRANSCRIPTIONAL REGULATORY PROTEIN"/>
    <property type="match status" value="1"/>
</dbReference>
<feature type="domain" description="HTH lysR-type" evidence="5">
    <location>
        <begin position="74"/>
        <end position="131"/>
    </location>
</feature>
<evidence type="ECO:0000313" key="6">
    <source>
        <dbReference type="EMBL" id="MZR30552.1"/>
    </source>
</evidence>
<dbReference type="Pfam" id="PF00126">
    <property type="entry name" value="HTH_1"/>
    <property type="match status" value="1"/>
</dbReference>
<dbReference type="AlphaFoldDB" id="A0A6L8W7R2"/>
<dbReference type="EMBL" id="WTUW01000002">
    <property type="protein sequence ID" value="MZR30552.1"/>
    <property type="molecule type" value="Genomic_DNA"/>
</dbReference>
<dbReference type="Proteomes" id="UP000476030">
    <property type="component" value="Unassembled WGS sequence"/>
</dbReference>
<reference evidence="6 7" key="1">
    <citation type="submission" date="2019-12" db="EMBL/GenBank/DDBJ databases">
        <title>Snethiella sp. nov. sp. isolated from sea sand.</title>
        <authorList>
            <person name="Kim J."/>
            <person name="Jeong S.E."/>
            <person name="Jung H.S."/>
            <person name="Jeon C.O."/>
        </authorList>
    </citation>
    <scope>NUCLEOTIDE SEQUENCE [LARGE SCALE GENOMIC DNA]</scope>
    <source>
        <strain evidence="6 7">DP05</strain>
    </source>
</reference>
<evidence type="ECO:0000256" key="2">
    <source>
        <dbReference type="ARBA" id="ARBA00023015"/>
    </source>
</evidence>
<sequence>MLRTYFFLFDFIDVGHEIMLASSIPNALPSRKGLFSQRVNFYPNAPDMRISLLYKVLYLNQLLSLGKNMVPGNINLTQLQTFLWVASLRSFRKTAAKMNTTQPAISARVARLEETLGVRLFERDTSLIRLTAKGLELLPYAEKLLRTSAQLVDRIGNSEEFAGVLRLGVSEVIVHTWLPTYISSLNRNYPAIELDIVIDNTIYLSKELTEKSLDFAFLMGPISDFQIENHDLIEFELIWVAAPSLNVNTGRILSLNELAENPLITFARNTRLFADLTRQLRKGADFPARIFPSSSLAAILKMAIDGIGIATLPRKFVQPELKSGTLQEIACEWRPTKLKFTASYPTTPYNPVTEKLVDHALDVIREYQR</sequence>
<proteinExistence type="inferred from homology"/>
<evidence type="ECO:0000256" key="4">
    <source>
        <dbReference type="ARBA" id="ARBA00023163"/>
    </source>
</evidence>
<evidence type="ECO:0000259" key="5">
    <source>
        <dbReference type="PROSITE" id="PS50931"/>
    </source>
</evidence>
<dbReference type="FunFam" id="1.10.10.10:FF:000001">
    <property type="entry name" value="LysR family transcriptional regulator"/>
    <property type="match status" value="1"/>
</dbReference>
<dbReference type="InterPro" id="IPR000847">
    <property type="entry name" value="LysR_HTH_N"/>
</dbReference>
<accession>A0A6L8W7R2</accession>
<keyword evidence="4" id="KW-0804">Transcription</keyword>
<name>A0A6L8W7R2_9PROT</name>
<keyword evidence="7" id="KW-1185">Reference proteome</keyword>
<dbReference type="CDD" id="cd05466">
    <property type="entry name" value="PBP2_LTTR_substrate"/>
    <property type="match status" value="1"/>
</dbReference>
<dbReference type="PROSITE" id="PS50931">
    <property type="entry name" value="HTH_LYSR"/>
    <property type="match status" value="1"/>
</dbReference>
<dbReference type="GO" id="GO:0003700">
    <property type="term" value="F:DNA-binding transcription factor activity"/>
    <property type="evidence" value="ECO:0007669"/>
    <property type="project" value="InterPro"/>
</dbReference>
<organism evidence="6 7">
    <name type="scientific">Sneathiella litorea</name>
    <dbReference type="NCBI Taxonomy" id="2606216"/>
    <lineage>
        <taxon>Bacteria</taxon>
        <taxon>Pseudomonadati</taxon>
        <taxon>Pseudomonadota</taxon>
        <taxon>Alphaproteobacteria</taxon>
        <taxon>Sneathiellales</taxon>
        <taxon>Sneathiellaceae</taxon>
        <taxon>Sneathiella</taxon>
    </lineage>
</organism>
<dbReference type="SUPFAM" id="SSF46785">
    <property type="entry name" value="Winged helix' DNA-binding domain"/>
    <property type="match status" value="1"/>
</dbReference>
<protein>
    <submittedName>
        <fullName evidence="6">LysR family transcriptional regulator</fullName>
    </submittedName>
</protein>
<keyword evidence="3" id="KW-0238">DNA-binding</keyword>
<dbReference type="PANTHER" id="PTHR30126">
    <property type="entry name" value="HTH-TYPE TRANSCRIPTIONAL REGULATOR"/>
    <property type="match status" value="1"/>
</dbReference>
<evidence type="ECO:0000313" key="7">
    <source>
        <dbReference type="Proteomes" id="UP000476030"/>
    </source>
</evidence>
<dbReference type="Pfam" id="PF03466">
    <property type="entry name" value="LysR_substrate"/>
    <property type="match status" value="1"/>
</dbReference>
<dbReference type="InterPro" id="IPR036390">
    <property type="entry name" value="WH_DNA-bd_sf"/>
</dbReference>
<dbReference type="GO" id="GO:0000976">
    <property type="term" value="F:transcription cis-regulatory region binding"/>
    <property type="evidence" value="ECO:0007669"/>
    <property type="project" value="TreeGrafter"/>
</dbReference>
<keyword evidence="2" id="KW-0805">Transcription regulation</keyword>
<dbReference type="InterPro" id="IPR036388">
    <property type="entry name" value="WH-like_DNA-bd_sf"/>
</dbReference>
<dbReference type="PRINTS" id="PR00039">
    <property type="entry name" value="HTHLYSR"/>
</dbReference>
<dbReference type="InterPro" id="IPR005119">
    <property type="entry name" value="LysR_subst-bd"/>
</dbReference>
<comment type="caution">
    <text evidence="6">The sequence shown here is derived from an EMBL/GenBank/DDBJ whole genome shotgun (WGS) entry which is preliminary data.</text>
</comment>
<dbReference type="SUPFAM" id="SSF53850">
    <property type="entry name" value="Periplasmic binding protein-like II"/>
    <property type="match status" value="1"/>
</dbReference>
<evidence type="ECO:0000256" key="3">
    <source>
        <dbReference type="ARBA" id="ARBA00023125"/>
    </source>
</evidence>
<dbReference type="Gene3D" id="3.40.190.290">
    <property type="match status" value="1"/>
</dbReference>
<dbReference type="Gene3D" id="1.10.10.10">
    <property type="entry name" value="Winged helix-like DNA-binding domain superfamily/Winged helix DNA-binding domain"/>
    <property type="match status" value="1"/>
</dbReference>
<gene>
    <name evidence="6" type="ORF">GQE98_07885</name>
</gene>
<comment type="similarity">
    <text evidence="1">Belongs to the LysR transcriptional regulatory family.</text>
</comment>